<dbReference type="SMART" id="SM00257">
    <property type="entry name" value="LysM"/>
    <property type="match status" value="2"/>
</dbReference>
<dbReference type="InterPro" id="IPR036779">
    <property type="entry name" value="LysM_dom_sf"/>
</dbReference>
<feature type="signal peptide" evidence="1">
    <location>
        <begin position="1"/>
        <end position="24"/>
    </location>
</feature>
<evidence type="ECO:0000313" key="3">
    <source>
        <dbReference type="EMBL" id="MUG69411.1"/>
    </source>
</evidence>
<keyword evidence="4" id="KW-1185">Reference proteome</keyword>
<dbReference type="Pfam" id="PF01476">
    <property type="entry name" value="LysM"/>
    <property type="match status" value="2"/>
</dbReference>
<dbReference type="PANTHER" id="PTHR21666">
    <property type="entry name" value="PEPTIDASE-RELATED"/>
    <property type="match status" value="1"/>
</dbReference>
<organism evidence="3 4">
    <name type="scientific">Paenibacillus validus</name>
    <dbReference type="NCBI Taxonomy" id="44253"/>
    <lineage>
        <taxon>Bacteria</taxon>
        <taxon>Bacillati</taxon>
        <taxon>Bacillota</taxon>
        <taxon>Bacilli</taxon>
        <taxon>Bacillales</taxon>
        <taxon>Paenibacillaceae</taxon>
        <taxon>Paenibacillus</taxon>
    </lineage>
</organism>
<evidence type="ECO:0000313" key="4">
    <source>
        <dbReference type="Proteomes" id="UP000450917"/>
    </source>
</evidence>
<protein>
    <submittedName>
        <fullName evidence="3">LysM peptidoglycan-binding domain-containing protein</fullName>
    </submittedName>
</protein>
<dbReference type="RefSeq" id="WP_155613852.1">
    <property type="nucleotide sequence ID" value="NZ_JBDLZV010000001.1"/>
</dbReference>
<dbReference type="CDD" id="cd00118">
    <property type="entry name" value="LysM"/>
    <property type="match status" value="2"/>
</dbReference>
<dbReference type="InterPro" id="IPR050570">
    <property type="entry name" value="Cell_wall_metabolism_enzyme"/>
</dbReference>
<dbReference type="AlphaFoldDB" id="A0A7X2Z6V4"/>
<dbReference type="Gene3D" id="2.70.70.10">
    <property type="entry name" value="Glucose Permease (Domain IIA)"/>
    <property type="match status" value="1"/>
</dbReference>
<keyword evidence="1" id="KW-0732">Signal</keyword>
<dbReference type="Gene3D" id="3.10.350.10">
    <property type="entry name" value="LysM domain"/>
    <property type="match status" value="2"/>
</dbReference>
<dbReference type="InterPro" id="IPR016047">
    <property type="entry name" value="M23ase_b-sheet_dom"/>
</dbReference>
<feature type="domain" description="LysM" evidence="2">
    <location>
        <begin position="73"/>
        <end position="118"/>
    </location>
</feature>
<feature type="chain" id="PRO_5030597095" evidence="1">
    <location>
        <begin position="25"/>
        <end position="276"/>
    </location>
</feature>
<dbReference type="Proteomes" id="UP000450917">
    <property type="component" value="Unassembled WGS sequence"/>
</dbReference>
<proteinExistence type="predicted"/>
<evidence type="ECO:0000256" key="1">
    <source>
        <dbReference type="SAM" id="SignalP"/>
    </source>
</evidence>
<gene>
    <name evidence="3" type="ORF">GNP93_01845</name>
</gene>
<sequence length="276" mass="30546">MRKKITFLLMSTVASMSIALTAHASAYTVKPGDSLWKIAAANKTTVDQIVKTNGLSSTSIYPGQVLQLPDDPNTYIIQNGDTFWKIAARYGISTLTLIQANPQIADPNNIWPGLAIHIPQKPAAYLEGIFPLRAGTYEPFTNNYADSRTWSPDGTETRTHEGVDIMAKKGTPVYSVMDGTIVNIGWNEYGGWRISVKVDDNTQFYYAHLSGYADGMKKGATIRKGQLLGYVGNTGYGPVGTEGKFDPHLHFGIYTINPWQPVDPYTYLKWWQLNGK</sequence>
<name>A0A7X2Z6V4_9BACL</name>
<dbReference type="InterPro" id="IPR011055">
    <property type="entry name" value="Dup_hybrid_motif"/>
</dbReference>
<dbReference type="CDD" id="cd12797">
    <property type="entry name" value="M23_peptidase"/>
    <property type="match status" value="1"/>
</dbReference>
<feature type="domain" description="LysM" evidence="2">
    <location>
        <begin position="25"/>
        <end position="68"/>
    </location>
</feature>
<dbReference type="InterPro" id="IPR018392">
    <property type="entry name" value="LysM"/>
</dbReference>
<dbReference type="Pfam" id="PF01551">
    <property type="entry name" value="Peptidase_M23"/>
    <property type="match status" value="1"/>
</dbReference>
<accession>A0A7X2Z6V4</accession>
<evidence type="ECO:0000259" key="2">
    <source>
        <dbReference type="PROSITE" id="PS51782"/>
    </source>
</evidence>
<dbReference type="PANTHER" id="PTHR21666:SF270">
    <property type="entry name" value="MUREIN HYDROLASE ACTIVATOR ENVC"/>
    <property type="match status" value="1"/>
</dbReference>
<dbReference type="SUPFAM" id="SSF51261">
    <property type="entry name" value="Duplicated hybrid motif"/>
    <property type="match status" value="1"/>
</dbReference>
<reference evidence="3 4" key="1">
    <citation type="submission" date="2019-11" db="EMBL/GenBank/DDBJ databases">
        <title>Draft genome sequences of five Paenibacillus species of dairy origin.</title>
        <authorList>
            <person name="Olajide A.M."/>
            <person name="Chen S."/>
            <person name="Lapointe G."/>
        </authorList>
    </citation>
    <scope>NUCLEOTIDE SEQUENCE [LARGE SCALE GENOMIC DNA]</scope>
    <source>
        <strain evidence="3 4">2CS3</strain>
    </source>
</reference>
<dbReference type="PROSITE" id="PS51782">
    <property type="entry name" value="LYSM"/>
    <property type="match status" value="2"/>
</dbReference>
<comment type="caution">
    <text evidence="3">The sequence shown here is derived from an EMBL/GenBank/DDBJ whole genome shotgun (WGS) entry which is preliminary data.</text>
</comment>
<dbReference type="EMBL" id="WNZX01000001">
    <property type="protein sequence ID" value="MUG69411.1"/>
    <property type="molecule type" value="Genomic_DNA"/>
</dbReference>
<dbReference type="GO" id="GO:0004222">
    <property type="term" value="F:metalloendopeptidase activity"/>
    <property type="evidence" value="ECO:0007669"/>
    <property type="project" value="TreeGrafter"/>
</dbReference>